<accession>K9YU38</accession>
<dbReference type="STRING" id="13035.Dacsa_1745"/>
<sequence>MAEKVNQSKQTEVEIALSILSTPFLMGLIGARSMQQGLISIGEASEEIFRRDRLPVLHFQQENEIEIKD</sequence>
<keyword evidence="2" id="KW-1185">Reference proteome</keyword>
<dbReference type="RefSeq" id="WP_015229406.1">
    <property type="nucleotide sequence ID" value="NC_019780.1"/>
</dbReference>
<protein>
    <submittedName>
        <fullName evidence="1">Uncharacterized protein</fullName>
    </submittedName>
</protein>
<evidence type="ECO:0000313" key="2">
    <source>
        <dbReference type="Proteomes" id="UP000010482"/>
    </source>
</evidence>
<dbReference type="OrthoDB" id="516277at2"/>
<gene>
    <name evidence="1" type="ORF">Dacsa_1745</name>
</gene>
<dbReference type="AlphaFoldDB" id="K9YU38"/>
<proteinExistence type="predicted"/>
<organism evidence="1 2">
    <name type="scientific">Dactylococcopsis salina (strain PCC 8305)</name>
    <name type="common">Myxobactron salinum</name>
    <dbReference type="NCBI Taxonomy" id="13035"/>
    <lineage>
        <taxon>Bacteria</taxon>
        <taxon>Bacillati</taxon>
        <taxon>Cyanobacteriota</taxon>
        <taxon>Cyanophyceae</taxon>
        <taxon>Nodosilineales</taxon>
        <taxon>Cymatolegaceae</taxon>
        <taxon>Dactylococcopsis</taxon>
    </lineage>
</organism>
<dbReference type="HOGENOM" id="CLU_176958_1_1_3"/>
<dbReference type="EMBL" id="CP003944">
    <property type="protein sequence ID" value="AFZ50409.1"/>
    <property type="molecule type" value="Genomic_DNA"/>
</dbReference>
<name>K9YU38_DACS8</name>
<reference evidence="1" key="1">
    <citation type="submission" date="2012-04" db="EMBL/GenBank/DDBJ databases">
        <title>Finished genome of Dactylococcopsis salina PCC 8305.</title>
        <authorList>
            <consortium name="US DOE Joint Genome Institute"/>
            <person name="Gugger M."/>
            <person name="Coursin T."/>
            <person name="Rippka R."/>
            <person name="Tandeau De Marsac N."/>
            <person name="Huntemann M."/>
            <person name="Wei C.-L."/>
            <person name="Han J."/>
            <person name="Detter J.C."/>
            <person name="Han C."/>
            <person name="Tapia R."/>
            <person name="Daligault H."/>
            <person name="Chen A."/>
            <person name="Krypides N."/>
            <person name="Mavromatis K."/>
            <person name="Markowitz V."/>
            <person name="Szeto E."/>
            <person name="Ivanova N."/>
            <person name="Ovchinnikova G."/>
            <person name="Pagani I."/>
            <person name="Pati A."/>
            <person name="Goodwin L."/>
            <person name="Peters L."/>
            <person name="Pitluck S."/>
            <person name="Woyke T."/>
            <person name="Kerfeld C."/>
        </authorList>
    </citation>
    <scope>NUCLEOTIDE SEQUENCE [LARGE SCALE GENOMIC DNA]</scope>
    <source>
        <strain evidence="1">PCC 8305</strain>
    </source>
</reference>
<dbReference type="KEGG" id="dsl:Dacsa_1745"/>
<evidence type="ECO:0000313" key="1">
    <source>
        <dbReference type="EMBL" id="AFZ50409.1"/>
    </source>
</evidence>
<dbReference type="Proteomes" id="UP000010482">
    <property type="component" value="Chromosome"/>
</dbReference>